<organism evidence="1 2">
    <name type="scientific">Lichenicoccus roseus</name>
    <dbReference type="NCBI Taxonomy" id="2683649"/>
    <lineage>
        <taxon>Bacteria</taxon>
        <taxon>Pseudomonadati</taxon>
        <taxon>Pseudomonadota</taxon>
        <taxon>Alphaproteobacteria</taxon>
        <taxon>Acetobacterales</taxon>
        <taxon>Acetobacteraceae</taxon>
        <taxon>Lichenicoccus</taxon>
    </lineage>
</organism>
<evidence type="ECO:0000313" key="2">
    <source>
        <dbReference type="Proteomes" id="UP000305654"/>
    </source>
</evidence>
<name>A0A5R9JEC6_9PROT</name>
<accession>A0A5R9JEC6</accession>
<keyword evidence="2" id="KW-1185">Reference proteome</keyword>
<dbReference type="OrthoDB" id="8161799at2"/>
<dbReference type="AlphaFoldDB" id="A0A5R9JEC6"/>
<reference evidence="1 2" key="1">
    <citation type="submission" date="2019-05" db="EMBL/GenBank/DDBJ databases">
        <authorList>
            <person name="Pankratov T."/>
            <person name="Grouzdev D."/>
        </authorList>
    </citation>
    <scope>NUCLEOTIDE SEQUENCE [LARGE SCALE GENOMIC DNA]</scope>
    <source>
        <strain evidence="1 2">KEBCLARHB70R</strain>
    </source>
</reference>
<proteinExistence type="predicted"/>
<dbReference type="RefSeq" id="WP_138326109.1">
    <property type="nucleotide sequence ID" value="NZ_VCDI01000003.1"/>
</dbReference>
<dbReference type="EMBL" id="VCDI01000003">
    <property type="protein sequence ID" value="TLU72648.1"/>
    <property type="molecule type" value="Genomic_DNA"/>
</dbReference>
<gene>
    <name evidence="1" type="ORF">FE263_11460</name>
</gene>
<dbReference type="Proteomes" id="UP000305654">
    <property type="component" value="Unassembled WGS sequence"/>
</dbReference>
<comment type="caution">
    <text evidence="1">The sequence shown here is derived from an EMBL/GenBank/DDBJ whole genome shotgun (WGS) entry which is preliminary data.</text>
</comment>
<sequence>MLTPSSLTLIHPASRNASGFVDPGCTVSFSRSGDLPSNRQEDETRGCYQWHGMACDFTGAALRQLR</sequence>
<protein>
    <submittedName>
        <fullName evidence="1">DUF987 domain-containing protein</fullName>
    </submittedName>
</protein>
<evidence type="ECO:0000313" key="1">
    <source>
        <dbReference type="EMBL" id="TLU72648.1"/>
    </source>
</evidence>